<feature type="transmembrane region" description="Helical" evidence="7">
    <location>
        <begin position="165"/>
        <end position="187"/>
    </location>
</feature>
<feature type="binding site" description="axial binding residue" evidence="5">
    <location>
        <position position="443"/>
    </location>
    <ligand>
        <name>heme</name>
        <dbReference type="ChEBI" id="CHEBI:30413"/>
    </ligand>
    <ligandPart>
        <name>Fe</name>
        <dbReference type="ChEBI" id="CHEBI:18248"/>
    </ligandPart>
</feature>
<evidence type="ECO:0000256" key="6">
    <source>
        <dbReference type="RuleBase" id="RU000461"/>
    </source>
</evidence>
<evidence type="ECO:0000256" key="3">
    <source>
        <dbReference type="ARBA" id="ARBA00023002"/>
    </source>
</evidence>
<dbReference type="GO" id="GO:0016705">
    <property type="term" value="F:oxidoreductase activity, acting on paired donors, with incorporation or reduction of molecular oxygen"/>
    <property type="evidence" value="ECO:0007669"/>
    <property type="project" value="InterPro"/>
</dbReference>
<evidence type="ECO:0000256" key="7">
    <source>
        <dbReference type="SAM" id="Phobius"/>
    </source>
</evidence>
<dbReference type="PROSITE" id="PS00086">
    <property type="entry name" value="CYTOCHROME_P450"/>
    <property type="match status" value="1"/>
</dbReference>
<evidence type="ECO:0000313" key="8">
    <source>
        <dbReference type="EMBL" id="KVH89172.1"/>
    </source>
</evidence>
<dbReference type="InterPro" id="IPR001128">
    <property type="entry name" value="Cyt_P450"/>
</dbReference>
<dbReference type="PRINTS" id="PR00463">
    <property type="entry name" value="EP450I"/>
</dbReference>
<dbReference type="Gene3D" id="1.10.630.10">
    <property type="entry name" value="Cytochrome P450"/>
    <property type="match status" value="1"/>
</dbReference>
<dbReference type="InterPro" id="IPR002401">
    <property type="entry name" value="Cyt_P450_E_grp-I"/>
</dbReference>
<evidence type="ECO:0000256" key="1">
    <source>
        <dbReference type="ARBA" id="ARBA00010617"/>
    </source>
</evidence>
<dbReference type="EMBL" id="LEKV01005304">
    <property type="protein sequence ID" value="KVH89172.1"/>
    <property type="molecule type" value="Genomic_DNA"/>
</dbReference>
<dbReference type="GO" id="GO:0004497">
    <property type="term" value="F:monooxygenase activity"/>
    <property type="evidence" value="ECO:0007669"/>
    <property type="project" value="UniProtKB-KW"/>
</dbReference>
<name>A0A124SB08_CYNCS</name>
<protein>
    <submittedName>
        <fullName evidence="8">Cytochrome P450</fullName>
    </submittedName>
</protein>
<dbReference type="AlphaFoldDB" id="A0A124SB08"/>
<feature type="transmembrane region" description="Helical" evidence="7">
    <location>
        <begin position="6"/>
        <end position="23"/>
    </location>
</feature>
<keyword evidence="2 5" id="KW-0479">Metal-binding</keyword>
<comment type="cofactor">
    <cofactor evidence="5">
        <name>heme</name>
        <dbReference type="ChEBI" id="CHEBI:30413"/>
    </cofactor>
</comment>
<evidence type="ECO:0000256" key="5">
    <source>
        <dbReference type="PIRSR" id="PIRSR602401-1"/>
    </source>
</evidence>
<keyword evidence="7" id="KW-0812">Transmembrane</keyword>
<evidence type="ECO:0000256" key="4">
    <source>
        <dbReference type="ARBA" id="ARBA00023004"/>
    </source>
</evidence>
<dbReference type="GO" id="GO:0005506">
    <property type="term" value="F:iron ion binding"/>
    <property type="evidence" value="ECO:0007669"/>
    <property type="project" value="InterPro"/>
</dbReference>
<proteinExistence type="inferred from homology"/>
<dbReference type="STRING" id="59895.A0A124SB08"/>
<accession>A0A124SB08</accession>
<keyword evidence="6" id="KW-0503">Monooxygenase</keyword>
<keyword evidence="7" id="KW-0472">Membrane</keyword>
<dbReference type="PRINTS" id="PR00385">
    <property type="entry name" value="P450"/>
</dbReference>
<dbReference type="OrthoDB" id="2789670at2759"/>
<dbReference type="SUPFAM" id="SSF48264">
    <property type="entry name" value="Cytochrome P450"/>
    <property type="match status" value="1"/>
</dbReference>
<gene>
    <name evidence="8" type="ORF">Ccrd_008845</name>
</gene>
<keyword evidence="3 6" id="KW-0560">Oxidoreductase</keyword>
<dbReference type="GO" id="GO:0020037">
    <property type="term" value="F:heme binding"/>
    <property type="evidence" value="ECO:0007669"/>
    <property type="project" value="InterPro"/>
</dbReference>
<reference evidence="8 9" key="1">
    <citation type="journal article" date="2016" name="Sci. Rep.">
        <title>The genome sequence of the outbreeding globe artichoke constructed de novo incorporating a phase-aware low-pass sequencing strategy of F1 progeny.</title>
        <authorList>
            <person name="Scaglione D."/>
            <person name="Reyes-Chin-Wo S."/>
            <person name="Acquadro A."/>
            <person name="Froenicke L."/>
            <person name="Portis E."/>
            <person name="Beitel C."/>
            <person name="Tirone M."/>
            <person name="Mauro R."/>
            <person name="Lo Monaco A."/>
            <person name="Mauromicale G."/>
            <person name="Faccioli P."/>
            <person name="Cattivelli L."/>
            <person name="Rieseberg L."/>
            <person name="Michelmore R."/>
            <person name="Lanteri S."/>
        </authorList>
    </citation>
    <scope>NUCLEOTIDE SEQUENCE [LARGE SCALE GENOMIC DNA]</scope>
    <source>
        <strain evidence="8">2C</strain>
    </source>
</reference>
<comment type="caution">
    <text evidence="8">The sequence shown here is derived from an EMBL/GenBank/DDBJ whole genome shotgun (WGS) entry which is preliminary data.</text>
</comment>
<comment type="similarity">
    <text evidence="1 6">Belongs to the cytochrome P450 family.</text>
</comment>
<dbReference type="PANTHER" id="PTHR47950">
    <property type="entry name" value="CYTOCHROME P450, FAMILY 76, SUBFAMILY C, POLYPEPTIDE 5-RELATED"/>
    <property type="match status" value="1"/>
</dbReference>
<dbReference type="OMA" id="MATIHET"/>
<dbReference type="Pfam" id="PF00067">
    <property type="entry name" value="p450"/>
    <property type="match status" value="1"/>
</dbReference>
<evidence type="ECO:0000313" key="9">
    <source>
        <dbReference type="Proteomes" id="UP000243975"/>
    </source>
</evidence>
<keyword evidence="5 6" id="KW-0349">Heme</keyword>
<dbReference type="CDD" id="cd11073">
    <property type="entry name" value="CYP76-like"/>
    <property type="match status" value="1"/>
</dbReference>
<organism evidence="8 9">
    <name type="scientific">Cynara cardunculus var. scolymus</name>
    <name type="common">Globe artichoke</name>
    <name type="synonym">Cynara scolymus</name>
    <dbReference type="NCBI Taxonomy" id="59895"/>
    <lineage>
        <taxon>Eukaryota</taxon>
        <taxon>Viridiplantae</taxon>
        <taxon>Streptophyta</taxon>
        <taxon>Embryophyta</taxon>
        <taxon>Tracheophyta</taxon>
        <taxon>Spermatophyta</taxon>
        <taxon>Magnoliopsida</taxon>
        <taxon>eudicotyledons</taxon>
        <taxon>Gunneridae</taxon>
        <taxon>Pentapetalae</taxon>
        <taxon>asterids</taxon>
        <taxon>campanulids</taxon>
        <taxon>Asterales</taxon>
        <taxon>Asteraceae</taxon>
        <taxon>Carduoideae</taxon>
        <taxon>Cardueae</taxon>
        <taxon>Carduinae</taxon>
        <taxon>Cynara</taxon>
    </lineage>
</organism>
<keyword evidence="4 5" id="KW-0408">Iron</keyword>
<dbReference type="FunFam" id="1.10.630.10:FF:000007">
    <property type="entry name" value="Cytochrome P450 76C4"/>
    <property type="match status" value="1"/>
</dbReference>
<keyword evidence="9" id="KW-1185">Reference proteome</keyword>
<sequence>MEYYTTFFVFLSFAFIYTLTISGRRNSRLPPGPYPFPIIGNLLQVGNKPHHSLAILSKRYGPFMSLMLGSKTTIVISSPDMAKEFFHTNDQSFSGRFITEAIRAVDHAKFSLVFSQAGDQWRRLRRITKEYMFSVRCLDNSELLRQEKVRELLDHVNRCSTDEKAVNIGAATFTTILNIFSTFIFSLDFSQYDSVSSQEFKDTVWALMEYSGKANLADFFPILKPLDPQGIVRDGSVHMKKLLAIFSKLIDQRLQTKLSSSSYDGVLSTDNDVLDVLLNLKHKNESEFSQDLLGHFFVDLFVAGTDTTSSTVEWAMTELIRNPDKMATARSELVKLMQYDKRSLEERDITQLPYLRAVIKETFRLHPPVPFLVPHEAIHDVEVHGFVVPKNAQILCNVWAMGRDPNIWSDPETFMPERFLDVEIDYKGQDFDLIPFGTGRRICPGLNIAHRMLHIILGSLIHKFDWKLEGDMRAQDIDMGEKFGITLQKIIPLMAIPIKL</sequence>
<dbReference type="PANTHER" id="PTHR47950:SF48">
    <property type="entry name" value="CYTOCHROME P450 FAMILY PROTEIN, EXPRESSED"/>
    <property type="match status" value="1"/>
</dbReference>
<dbReference type="InterPro" id="IPR036396">
    <property type="entry name" value="Cyt_P450_sf"/>
</dbReference>
<dbReference type="Proteomes" id="UP000243975">
    <property type="component" value="Unassembled WGS sequence"/>
</dbReference>
<keyword evidence="7" id="KW-1133">Transmembrane helix</keyword>
<dbReference type="InterPro" id="IPR017972">
    <property type="entry name" value="Cyt_P450_CS"/>
</dbReference>
<dbReference type="Gramene" id="KVH89172">
    <property type="protein sequence ID" value="KVH89172"/>
    <property type="gene ID" value="Ccrd_008845"/>
</dbReference>
<evidence type="ECO:0000256" key="2">
    <source>
        <dbReference type="ARBA" id="ARBA00022723"/>
    </source>
</evidence>